<dbReference type="RefSeq" id="WP_033499515.1">
    <property type="nucleotide sequence ID" value="NZ_JDUX01000002.1"/>
</dbReference>
<proteinExistence type="predicted"/>
<feature type="transmembrane region" description="Helical" evidence="1">
    <location>
        <begin position="86"/>
        <end position="105"/>
    </location>
</feature>
<organism evidence="2 3">
    <name type="scientific">Bifidobacterium adolescentis JCM 15918</name>
    <dbReference type="NCBI Taxonomy" id="1437612"/>
    <lineage>
        <taxon>Bacteria</taxon>
        <taxon>Bacillati</taxon>
        <taxon>Actinomycetota</taxon>
        <taxon>Actinomycetes</taxon>
        <taxon>Bifidobacteriales</taxon>
        <taxon>Bifidobacteriaceae</taxon>
        <taxon>Bifidobacterium</taxon>
    </lineage>
</organism>
<reference evidence="2 3" key="1">
    <citation type="submission" date="2014-03" db="EMBL/GenBank/DDBJ databases">
        <title>Genomics of Bifidobacteria.</title>
        <authorList>
            <person name="Ventura M."/>
            <person name="Milani C."/>
            <person name="Lugli G.A."/>
        </authorList>
    </citation>
    <scope>NUCLEOTIDE SEQUENCE [LARGE SCALE GENOMIC DNA]</scope>
    <source>
        <strain evidence="3">JCM 15918</strain>
    </source>
</reference>
<dbReference type="Proteomes" id="UP000029091">
    <property type="component" value="Unassembled WGS sequence"/>
</dbReference>
<evidence type="ECO:0000313" key="2">
    <source>
        <dbReference type="EMBL" id="KFI98348.1"/>
    </source>
</evidence>
<evidence type="ECO:0000313" key="3">
    <source>
        <dbReference type="Proteomes" id="UP000029091"/>
    </source>
</evidence>
<sequence length="107" mass="11729">MKDMTVETLNFIILCMGLLFVMAGILLIVGKLAGKRPSSIAFGVLMIAWGLLCGIPELRSWMLARATDLEHTLEAMWAGLDGDGQMLVYIFALWLMGAIVIMVGGRR</sequence>
<name>A0A087DS48_BIFAD</name>
<keyword evidence="1" id="KW-1133">Transmembrane helix</keyword>
<protein>
    <submittedName>
        <fullName evidence="2">Uncharacterized protein</fullName>
    </submittedName>
</protein>
<keyword evidence="1" id="KW-0472">Membrane</keyword>
<dbReference type="EMBL" id="JGZQ01000003">
    <property type="protein sequence ID" value="KFI98348.1"/>
    <property type="molecule type" value="Genomic_DNA"/>
</dbReference>
<evidence type="ECO:0000256" key="1">
    <source>
        <dbReference type="SAM" id="Phobius"/>
    </source>
</evidence>
<dbReference type="AlphaFoldDB" id="A0A087DS48"/>
<keyword evidence="1" id="KW-0812">Transmembrane</keyword>
<comment type="caution">
    <text evidence="2">The sequence shown here is derived from an EMBL/GenBank/DDBJ whole genome shotgun (WGS) entry which is preliminary data.</text>
</comment>
<gene>
    <name evidence="2" type="ORF">BSTER_0930</name>
</gene>
<feature type="transmembrane region" description="Helical" evidence="1">
    <location>
        <begin position="40"/>
        <end position="58"/>
    </location>
</feature>
<accession>A0A087DS48</accession>
<feature type="transmembrane region" description="Helical" evidence="1">
    <location>
        <begin position="6"/>
        <end position="28"/>
    </location>
</feature>